<organism evidence="2 3">
    <name type="scientific">Cochliobolus heterostrophus (strain C5 / ATCC 48332 / race O)</name>
    <name type="common">Southern corn leaf blight fungus</name>
    <name type="synonym">Bipolaris maydis</name>
    <dbReference type="NCBI Taxonomy" id="701091"/>
    <lineage>
        <taxon>Eukaryota</taxon>
        <taxon>Fungi</taxon>
        <taxon>Dikarya</taxon>
        <taxon>Ascomycota</taxon>
        <taxon>Pezizomycotina</taxon>
        <taxon>Dothideomycetes</taxon>
        <taxon>Pleosporomycetidae</taxon>
        <taxon>Pleosporales</taxon>
        <taxon>Pleosporineae</taxon>
        <taxon>Pleosporaceae</taxon>
        <taxon>Bipolaris</taxon>
    </lineage>
</organism>
<proteinExistence type="predicted"/>
<reference evidence="2 3" key="1">
    <citation type="journal article" date="2012" name="PLoS Pathog.">
        <title>Diverse lifestyles and strategies of plant pathogenesis encoded in the genomes of eighteen Dothideomycetes fungi.</title>
        <authorList>
            <person name="Ohm R.A."/>
            <person name="Feau N."/>
            <person name="Henrissat B."/>
            <person name="Schoch C.L."/>
            <person name="Horwitz B.A."/>
            <person name="Barry K.W."/>
            <person name="Condon B.J."/>
            <person name="Copeland A.C."/>
            <person name="Dhillon B."/>
            <person name="Glaser F."/>
            <person name="Hesse C.N."/>
            <person name="Kosti I."/>
            <person name="LaButti K."/>
            <person name="Lindquist E.A."/>
            <person name="Lucas S."/>
            <person name="Salamov A.A."/>
            <person name="Bradshaw R.E."/>
            <person name="Ciuffetti L."/>
            <person name="Hamelin R.C."/>
            <person name="Kema G.H.J."/>
            <person name="Lawrence C."/>
            <person name="Scott J.A."/>
            <person name="Spatafora J.W."/>
            <person name="Turgeon B.G."/>
            <person name="de Wit P.J.G.M."/>
            <person name="Zhong S."/>
            <person name="Goodwin S.B."/>
            <person name="Grigoriev I.V."/>
        </authorList>
    </citation>
    <scope>NUCLEOTIDE SEQUENCE [LARGE SCALE GENOMIC DNA]</scope>
    <source>
        <strain evidence="3">C5 / ATCC 48332 / race O</strain>
    </source>
</reference>
<reference evidence="3" key="2">
    <citation type="journal article" date="2013" name="PLoS Genet.">
        <title>Comparative genome structure, secondary metabolite, and effector coding capacity across Cochliobolus pathogens.</title>
        <authorList>
            <person name="Condon B.J."/>
            <person name="Leng Y."/>
            <person name="Wu D."/>
            <person name="Bushley K.E."/>
            <person name="Ohm R.A."/>
            <person name="Otillar R."/>
            <person name="Martin J."/>
            <person name="Schackwitz W."/>
            <person name="Grimwood J."/>
            <person name="MohdZainudin N."/>
            <person name="Xue C."/>
            <person name="Wang R."/>
            <person name="Manning V.A."/>
            <person name="Dhillon B."/>
            <person name="Tu Z.J."/>
            <person name="Steffenson B.J."/>
            <person name="Salamov A."/>
            <person name="Sun H."/>
            <person name="Lowry S."/>
            <person name="LaButti K."/>
            <person name="Han J."/>
            <person name="Copeland A."/>
            <person name="Lindquist E."/>
            <person name="Barry K."/>
            <person name="Schmutz J."/>
            <person name="Baker S.E."/>
            <person name="Ciuffetti L.M."/>
            <person name="Grigoriev I.V."/>
            <person name="Zhong S."/>
            <person name="Turgeon B.G."/>
        </authorList>
    </citation>
    <scope>NUCLEOTIDE SEQUENCE [LARGE SCALE GENOMIC DNA]</scope>
    <source>
        <strain evidence="3">C5 / ATCC 48332 / race O</strain>
    </source>
</reference>
<accession>M2SPP9</accession>
<feature type="region of interest" description="Disordered" evidence="1">
    <location>
        <begin position="51"/>
        <end position="79"/>
    </location>
</feature>
<keyword evidence="3" id="KW-1185">Reference proteome</keyword>
<feature type="compositionally biased region" description="Basic and acidic residues" evidence="1">
    <location>
        <begin position="52"/>
        <end position="62"/>
    </location>
</feature>
<evidence type="ECO:0000313" key="2">
    <source>
        <dbReference type="EMBL" id="EMD87285.1"/>
    </source>
</evidence>
<dbReference type="AlphaFoldDB" id="M2SPP9"/>
<evidence type="ECO:0000313" key="3">
    <source>
        <dbReference type="Proteomes" id="UP000016936"/>
    </source>
</evidence>
<name>M2SPP9_COCH5</name>
<gene>
    <name evidence="2" type="ORF">COCHEDRAFT_1112667</name>
</gene>
<protein>
    <submittedName>
        <fullName evidence="2">Uncharacterized protein</fullName>
    </submittedName>
</protein>
<sequence length="124" mass="13651">MHPTQISSGLRGGAWGAKPALAHDSWWSGLCAVCVRVRHTTTDYVSKYTRTAVRDGPGDKTSARAGGQQRADSSARTADSERALWLVRRRRDERRTRPKAMESWQPRVGRPVAVPTRGGVATLL</sequence>
<dbReference type="EMBL" id="KB445582">
    <property type="protein sequence ID" value="EMD87285.1"/>
    <property type="molecule type" value="Genomic_DNA"/>
</dbReference>
<evidence type="ECO:0000256" key="1">
    <source>
        <dbReference type="SAM" id="MobiDB-lite"/>
    </source>
</evidence>
<dbReference type="HOGENOM" id="CLU_2003695_0_0_1"/>
<dbReference type="Proteomes" id="UP000016936">
    <property type="component" value="Unassembled WGS sequence"/>
</dbReference>